<dbReference type="Gene3D" id="3.30.565.10">
    <property type="entry name" value="Histidine kinase-like ATPase, C-terminal domain"/>
    <property type="match status" value="1"/>
</dbReference>
<dbReference type="RefSeq" id="WP_127887846.1">
    <property type="nucleotide sequence ID" value="NZ_CP028137.1"/>
</dbReference>
<comment type="catalytic activity">
    <reaction evidence="1">
        <text>ATP + protein L-histidine = ADP + protein N-phospho-L-histidine.</text>
        <dbReference type="EC" id="2.7.13.3"/>
    </reaction>
</comment>
<name>A0A3Q9UZA8_9MICO</name>
<evidence type="ECO:0000256" key="2">
    <source>
        <dbReference type="ARBA" id="ARBA00012438"/>
    </source>
</evidence>
<evidence type="ECO:0000313" key="14">
    <source>
        <dbReference type="EMBL" id="AZZ53340.1"/>
    </source>
</evidence>
<organism evidence="14 15">
    <name type="scientific">Rathayibacter festucae DSM 15932</name>
    <dbReference type="NCBI Taxonomy" id="1328866"/>
    <lineage>
        <taxon>Bacteria</taxon>
        <taxon>Bacillati</taxon>
        <taxon>Actinomycetota</taxon>
        <taxon>Actinomycetes</taxon>
        <taxon>Micrococcales</taxon>
        <taxon>Microbacteriaceae</taxon>
        <taxon>Rathayibacter</taxon>
    </lineage>
</organism>
<evidence type="ECO:0000256" key="6">
    <source>
        <dbReference type="ARBA" id="ARBA00022777"/>
    </source>
</evidence>
<keyword evidence="10" id="KW-1133">Transmembrane helix</keyword>
<dbReference type="PANTHER" id="PTHR24421:SF10">
    <property type="entry name" value="NITRATE_NITRITE SENSOR PROTEIN NARQ"/>
    <property type="match status" value="1"/>
</dbReference>
<feature type="transmembrane region" description="Helical" evidence="10">
    <location>
        <begin position="79"/>
        <end position="95"/>
    </location>
</feature>
<dbReference type="GO" id="GO:0046983">
    <property type="term" value="F:protein dimerization activity"/>
    <property type="evidence" value="ECO:0007669"/>
    <property type="project" value="InterPro"/>
</dbReference>
<keyword evidence="3" id="KW-0597">Phosphoprotein</keyword>
<dbReference type="InterPro" id="IPR036890">
    <property type="entry name" value="HATPase_C_sf"/>
</dbReference>
<dbReference type="Pfam" id="PF07730">
    <property type="entry name" value="HisKA_3"/>
    <property type="match status" value="1"/>
</dbReference>
<dbReference type="InterPro" id="IPR055558">
    <property type="entry name" value="DUF7134"/>
</dbReference>
<evidence type="ECO:0000256" key="5">
    <source>
        <dbReference type="ARBA" id="ARBA00022741"/>
    </source>
</evidence>
<evidence type="ECO:0000259" key="12">
    <source>
        <dbReference type="Pfam" id="PF07730"/>
    </source>
</evidence>
<evidence type="ECO:0000259" key="13">
    <source>
        <dbReference type="Pfam" id="PF23539"/>
    </source>
</evidence>
<dbReference type="EC" id="2.7.13.3" evidence="2"/>
<feature type="region of interest" description="Disordered" evidence="9">
    <location>
        <begin position="433"/>
        <end position="455"/>
    </location>
</feature>
<feature type="domain" description="Signal transduction histidine kinase subgroup 3 dimerisation and phosphoacceptor" evidence="12">
    <location>
        <begin position="222"/>
        <end position="287"/>
    </location>
</feature>
<dbReference type="Pfam" id="PF23539">
    <property type="entry name" value="DUF7134"/>
    <property type="match status" value="1"/>
</dbReference>
<evidence type="ECO:0000256" key="9">
    <source>
        <dbReference type="SAM" id="MobiDB-lite"/>
    </source>
</evidence>
<dbReference type="InterPro" id="IPR003594">
    <property type="entry name" value="HATPase_dom"/>
</dbReference>
<dbReference type="CDD" id="cd16917">
    <property type="entry name" value="HATPase_UhpB-NarQ-NarX-like"/>
    <property type="match status" value="1"/>
</dbReference>
<keyword evidence="10" id="KW-0812">Transmembrane</keyword>
<dbReference type="KEGG" id="rfs:C1I64_15725"/>
<feature type="domain" description="Histidine kinase/HSP90-like ATPase" evidence="11">
    <location>
        <begin position="337"/>
        <end position="427"/>
    </location>
</feature>
<feature type="transmembrane region" description="Helical" evidence="10">
    <location>
        <begin position="125"/>
        <end position="145"/>
    </location>
</feature>
<feature type="transmembrane region" description="Helical" evidence="10">
    <location>
        <begin position="25"/>
        <end position="48"/>
    </location>
</feature>
<keyword evidence="8" id="KW-0902">Two-component regulatory system</keyword>
<dbReference type="GO" id="GO:0005524">
    <property type="term" value="F:ATP binding"/>
    <property type="evidence" value="ECO:0007669"/>
    <property type="project" value="UniProtKB-KW"/>
</dbReference>
<sequence length="455" mass="47679">MPPGAVAADPFDAGWTRRAPTRSAYVRDAVAAGVLLVATLVSVALYASAGFTDAAHPAVSTLWALAMTLPLALRRRFPSTVAVALTAVYALGLILQVPESLFNQICLYLALYTVGAWSRDRRLALVVRTVIAVGMLGWLIVTLATGAPVSSPLPAEESAGLLPPYVAESALAVVANLLYFGSAYVFGDASWQSARRLEALEARTAELDDERERSSRQAVSSERLRIARELHDVVAHHVSVMGVQAGAARRVLARDPERAATALSAIESDARSAIEELHRILIALRAEDTALDPLTDAASTRGVAQLEELVLAAAGSGLPAVFLTVGEPRDIPATVGLSLYRIAQESLTNVRKHAGRGATAEVRLRYLDDAVELEVSDDGGEGAHPVAATSCGLGHTGMSERAAAVGGTVETGPSGSGYLVRARVPLTSVRAGSGEQVASSEVSWGRRERASGGRA</sequence>
<dbReference type="EMBL" id="CP028137">
    <property type="protein sequence ID" value="AZZ53340.1"/>
    <property type="molecule type" value="Genomic_DNA"/>
</dbReference>
<reference evidence="15" key="1">
    <citation type="submission" date="2018-03" db="EMBL/GenBank/DDBJ databases">
        <title>Bacteriophage NCPPB3778 and a type I-E CRISPR drive the evolution of the US Biological Select Agent, Rathayibacter toxicus.</title>
        <authorList>
            <person name="Davis E.W.II."/>
            <person name="Tabima J.F."/>
            <person name="Weisberg A.J."/>
            <person name="Dantas Lopes L."/>
            <person name="Wiseman M.S."/>
            <person name="Wiseman M.S."/>
            <person name="Pupko T."/>
            <person name="Belcher M.S."/>
            <person name="Sechler A.J."/>
            <person name="Tancos M.A."/>
            <person name="Schroeder B.K."/>
            <person name="Murray T.D."/>
            <person name="Luster D.G."/>
            <person name="Schneider W.L."/>
            <person name="Rogers E."/>
            <person name="Andreote F.D."/>
            <person name="Grunwald N.J."/>
            <person name="Putnam M.L."/>
            <person name="Chang J.H."/>
        </authorList>
    </citation>
    <scope>NUCLEOTIDE SEQUENCE [LARGE SCALE GENOMIC DNA]</scope>
    <source>
        <strain evidence="15">DSM 15932</strain>
    </source>
</reference>
<dbReference type="Proteomes" id="UP000285317">
    <property type="component" value="Chromosome"/>
</dbReference>
<evidence type="ECO:0000256" key="10">
    <source>
        <dbReference type="SAM" id="Phobius"/>
    </source>
</evidence>
<evidence type="ECO:0000256" key="4">
    <source>
        <dbReference type="ARBA" id="ARBA00022679"/>
    </source>
</evidence>
<dbReference type="InterPro" id="IPR011712">
    <property type="entry name" value="Sig_transdc_His_kin_sub3_dim/P"/>
</dbReference>
<evidence type="ECO:0000256" key="7">
    <source>
        <dbReference type="ARBA" id="ARBA00022840"/>
    </source>
</evidence>
<accession>A0A3Q9UZA8</accession>
<feature type="domain" description="DUF7134" evidence="13">
    <location>
        <begin position="15"/>
        <end position="147"/>
    </location>
</feature>
<evidence type="ECO:0000256" key="3">
    <source>
        <dbReference type="ARBA" id="ARBA00022553"/>
    </source>
</evidence>
<dbReference type="PANTHER" id="PTHR24421">
    <property type="entry name" value="NITRATE/NITRITE SENSOR PROTEIN NARX-RELATED"/>
    <property type="match status" value="1"/>
</dbReference>
<keyword evidence="7" id="KW-0067">ATP-binding</keyword>
<protein>
    <recommendedName>
        <fullName evidence="2">histidine kinase</fullName>
        <ecNumber evidence="2">2.7.13.3</ecNumber>
    </recommendedName>
</protein>
<dbReference type="SUPFAM" id="SSF55874">
    <property type="entry name" value="ATPase domain of HSP90 chaperone/DNA topoisomerase II/histidine kinase"/>
    <property type="match status" value="1"/>
</dbReference>
<keyword evidence="6" id="KW-0418">Kinase</keyword>
<evidence type="ECO:0000313" key="15">
    <source>
        <dbReference type="Proteomes" id="UP000285317"/>
    </source>
</evidence>
<dbReference type="AlphaFoldDB" id="A0A3Q9UZA8"/>
<dbReference type="GO" id="GO:0016020">
    <property type="term" value="C:membrane"/>
    <property type="evidence" value="ECO:0007669"/>
    <property type="project" value="InterPro"/>
</dbReference>
<keyword evidence="4" id="KW-0808">Transferase</keyword>
<dbReference type="Gene3D" id="1.20.5.1930">
    <property type="match status" value="1"/>
</dbReference>
<dbReference type="InterPro" id="IPR050482">
    <property type="entry name" value="Sensor_HK_TwoCompSys"/>
</dbReference>
<dbReference type="Pfam" id="PF02518">
    <property type="entry name" value="HATPase_c"/>
    <property type="match status" value="1"/>
</dbReference>
<keyword evidence="5" id="KW-0547">Nucleotide-binding</keyword>
<proteinExistence type="predicted"/>
<evidence type="ECO:0000256" key="1">
    <source>
        <dbReference type="ARBA" id="ARBA00000085"/>
    </source>
</evidence>
<gene>
    <name evidence="14" type="ORF">C1I64_15725</name>
</gene>
<evidence type="ECO:0000259" key="11">
    <source>
        <dbReference type="Pfam" id="PF02518"/>
    </source>
</evidence>
<dbReference type="GO" id="GO:0000155">
    <property type="term" value="F:phosphorelay sensor kinase activity"/>
    <property type="evidence" value="ECO:0007669"/>
    <property type="project" value="InterPro"/>
</dbReference>
<feature type="compositionally biased region" description="Basic and acidic residues" evidence="9">
    <location>
        <begin position="444"/>
        <end position="455"/>
    </location>
</feature>
<evidence type="ECO:0000256" key="8">
    <source>
        <dbReference type="ARBA" id="ARBA00023012"/>
    </source>
</evidence>
<keyword evidence="10" id="KW-0472">Membrane</keyword>
<feature type="transmembrane region" description="Helical" evidence="10">
    <location>
        <begin position="165"/>
        <end position="186"/>
    </location>
</feature>